<evidence type="ECO:0000256" key="9">
    <source>
        <dbReference type="ARBA" id="ARBA00023049"/>
    </source>
</evidence>
<evidence type="ECO:0000256" key="11">
    <source>
        <dbReference type="SAM" id="Phobius"/>
    </source>
</evidence>
<dbReference type="GO" id="GO:0004222">
    <property type="term" value="F:metalloendopeptidase activity"/>
    <property type="evidence" value="ECO:0007669"/>
    <property type="project" value="InterPro"/>
</dbReference>
<keyword evidence="8 11" id="KW-1133">Transmembrane helix</keyword>
<evidence type="ECO:0000259" key="12">
    <source>
        <dbReference type="Pfam" id="PF01435"/>
    </source>
</evidence>
<keyword evidence="6" id="KW-0378">Hydrolase</keyword>
<organism evidence="13 14">
    <name type="scientific">Parafrankia irregularis</name>
    <dbReference type="NCBI Taxonomy" id="795642"/>
    <lineage>
        <taxon>Bacteria</taxon>
        <taxon>Bacillati</taxon>
        <taxon>Actinomycetota</taxon>
        <taxon>Actinomycetes</taxon>
        <taxon>Frankiales</taxon>
        <taxon>Frankiaceae</taxon>
        <taxon>Parafrankia</taxon>
    </lineage>
</organism>
<evidence type="ECO:0000256" key="1">
    <source>
        <dbReference type="ARBA" id="ARBA00001947"/>
    </source>
</evidence>
<dbReference type="PANTHER" id="PTHR43221">
    <property type="entry name" value="PROTEASE HTPX"/>
    <property type="match status" value="1"/>
</dbReference>
<dbReference type="InterPro" id="IPR050083">
    <property type="entry name" value="HtpX_protease"/>
</dbReference>
<evidence type="ECO:0000256" key="8">
    <source>
        <dbReference type="ARBA" id="ARBA00022989"/>
    </source>
</evidence>
<accession>A0A0S4QT99</accession>
<dbReference type="GO" id="GO:0006508">
    <property type="term" value="P:proteolysis"/>
    <property type="evidence" value="ECO:0007669"/>
    <property type="project" value="UniProtKB-KW"/>
</dbReference>
<dbReference type="PROSITE" id="PS51257">
    <property type="entry name" value="PROKAR_LIPOPROTEIN"/>
    <property type="match status" value="1"/>
</dbReference>
<keyword evidence="9" id="KW-0482">Metalloprotease</keyword>
<evidence type="ECO:0000256" key="6">
    <source>
        <dbReference type="ARBA" id="ARBA00022801"/>
    </source>
</evidence>
<name>A0A0S4QT99_9ACTN</name>
<evidence type="ECO:0000256" key="10">
    <source>
        <dbReference type="ARBA" id="ARBA00023136"/>
    </source>
</evidence>
<feature type="transmembrane region" description="Helical" evidence="11">
    <location>
        <begin position="36"/>
        <end position="57"/>
    </location>
</feature>
<dbReference type="AlphaFoldDB" id="A0A0S4QT99"/>
<keyword evidence="7" id="KW-0862">Zinc</keyword>
<keyword evidence="4 11" id="KW-0812">Transmembrane</keyword>
<dbReference type="CDD" id="cd07338">
    <property type="entry name" value="M48B_HtpX_like"/>
    <property type="match status" value="1"/>
</dbReference>
<dbReference type="Proteomes" id="UP000198802">
    <property type="component" value="Unassembled WGS sequence"/>
</dbReference>
<reference evidence="14" key="1">
    <citation type="submission" date="2015-11" db="EMBL/GenBank/DDBJ databases">
        <authorList>
            <person name="Varghese N."/>
        </authorList>
    </citation>
    <scope>NUCLEOTIDE SEQUENCE [LARGE SCALE GENOMIC DNA]</scope>
    <source>
        <strain evidence="14">DSM 45899</strain>
    </source>
</reference>
<feature type="transmembrane region" description="Helical" evidence="11">
    <location>
        <begin position="360"/>
        <end position="381"/>
    </location>
</feature>
<feature type="transmembrane region" description="Helical" evidence="11">
    <location>
        <begin position="387"/>
        <end position="406"/>
    </location>
</feature>
<dbReference type="EMBL" id="FAOZ01000023">
    <property type="protein sequence ID" value="CUU58971.1"/>
    <property type="molecule type" value="Genomic_DNA"/>
</dbReference>
<sequence>MAGYVWRRSAAGLSLLGGVLIVGCWLLTFFTPVPFLVPLAVVAVLAVVQFLVGPWLVEWLVPAHELARGEDGYLSDEPVAAVVARQCQLAGVPLVRLGIVEDGDPNAFTFGHTRRDARVWISRGLLDRLDDSEVEAVVAHEIGHIRNRDFAVMTAASVVPALLYYVTAGARGGDQSGGNDPVRILGFVVYLISELALLGLSRARELGADHASCAATGDGDALCSALVKIVYGMGERDRALAERVADLRENDHHRQARRLARKEGRTRAVGALGIASAGSAPSLDPAGPQLPPERLVRALRFEVTSPWARWQELLSTHPLVATRIAALEGSGLPGAPRVWRGVRSAAQASAEGRLRARAQFLAELPVHFGGWLCLGAAFFAFKGDPGQANLTLVSALVAAAGVLLVIRATLRAPLGTPEPVARVADLLDRLDAGPVSAIPVRLRGTIVGRGGFVASSNLVLDDGSAIVTVEYDNPLPGAGLLFGATRASSFVGEDVEVTGWYLRGPEPYVELRTVSGTAAGTVRCWTFVSRYVLSAAVLLAGALALTFTL</sequence>
<feature type="transmembrane region" description="Helical" evidence="11">
    <location>
        <begin position="531"/>
        <end position="548"/>
    </location>
</feature>
<evidence type="ECO:0000256" key="5">
    <source>
        <dbReference type="ARBA" id="ARBA00022723"/>
    </source>
</evidence>
<comment type="cofactor">
    <cofactor evidence="1">
        <name>Zn(2+)</name>
        <dbReference type="ChEBI" id="CHEBI:29105"/>
    </cofactor>
</comment>
<keyword evidence="2" id="KW-1003">Cell membrane</keyword>
<gene>
    <name evidence="13" type="ORF">Ga0074812_123100</name>
</gene>
<feature type="transmembrane region" description="Helical" evidence="11">
    <location>
        <begin position="12"/>
        <end position="30"/>
    </location>
</feature>
<dbReference type="PANTHER" id="PTHR43221:SF2">
    <property type="entry name" value="PROTEASE HTPX HOMOLOG"/>
    <property type="match status" value="1"/>
</dbReference>
<dbReference type="InterPro" id="IPR001915">
    <property type="entry name" value="Peptidase_M48"/>
</dbReference>
<keyword evidence="5" id="KW-0479">Metal-binding</keyword>
<feature type="transmembrane region" description="Helical" evidence="11">
    <location>
        <begin position="182"/>
        <end position="200"/>
    </location>
</feature>
<dbReference type="RefSeq" id="WP_242666442.1">
    <property type="nucleotide sequence ID" value="NZ_FAOZ01000023.1"/>
</dbReference>
<proteinExistence type="predicted"/>
<protein>
    <submittedName>
        <fullName evidence="13">Zn-dependent protease with chaperone function</fullName>
    </submittedName>
</protein>
<dbReference type="Gene3D" id="3.30.2010.10">
    <property type="entry name" value="Metalloproteases ('zincins'), catalytic domain"/>
    <property type="match status" value="1"/>
</dbReference>
<keyword evidence="3 13" id="KW-0645">Protease</keyword>
<feature type="domain" description="Peptidase M48" evidence="12">
    <location>
        <begin position="78"/>
        <end position="329"/>
    </location>
</feature>
<keyword evidence="10 11" id="KW-0472">Membrane</keyword>
<evidence type="ECO:0000313" key="14">
    <source>
        <dbReference type="Proteomes" id="UP000198802"/>
    </source>
</evidence>
<feature type="transmembrane region" description="Helical" evidence="11">
    <location>
        <begin position="150"/>
        <end position="170"/>
    </location>
</feature>
<keyword evidence="14" id="KW-1185">Reference proteome</keyword>
<dbReference type="GO" id="GO:0046872">
    <property type="term" value="F:metal ion binding"/>
    <property type="evidence" value="ECO:0007669"/>
    <property type="project" value="UniProtKB-KW"/>
</dbReference>
<evidence type="ECO:0000313" key="13">
    <source>
        <dbReference type="EMBL" id="CUU58971.1"/>
    </source>
</evidence>
<evidence type="ECO:0000256" key="7">
    <source>
        <dbReference type="ARBA" id="ARBA00022833"/>
    </source>
</evidence>
<evidence type="ECO:0000256" key="3">
    <source>
        <dbReference type="ARBA" id="ARBA00022670"/>
    </source>
</evidence>
<dbReference type="Pfam" id="PF01435">
    <property type="entry name" value="Peptidase_M48"/>
    <property type="match status" value="1"/>
</dbReference>
<evidence type="ECO:0000256" key="2">
    <source>
        <dbReference type="ARBA" id="ARBA00022475"/>
    </source>
</evidence>
<evidence type="ECO:0000256" key="4">
    <source>
        <dbReference type="ARBA" id="ARBA00022692"/>
    </source>
</evidence>